<dbReference type="InterPro" id="IPR036061">
    <property type="entry name" value="CheW-like_dom_sf"/>
</dbReference>
<dbReference type="SUPFAM" id="SSF50341">
    <property type="entry name" value="CheW-like"/>
    <property type="match status" value="1"/>
</dbReference>
<dbReference type="Gene3D" id="2.40.50.180">
    <property type="entry name" value="CheA-289, Domain 4"/>
    <property type="match status" value="1"/>
</dbReference>
<dbReference type="SMART" id="SM00260">
    <property type="entry name" value="CheW"/>
    <property type="match status" value="1"/>
</dbReference>
<dbReference type="PANTHER" id="PTHR22617:SF41">
    <property type="entry name" value="CHEMOTAXIS SIGNAL TRANSDUCTION SYSTEM ADAPTOR PROTEIN CHEW"/>
    <property type="match status" value="1"/>
</dbReference>
<gene>
    <name evidence="2" type="ORF">VVD49_04295</name>
</gene>
<dbReference type="Proteomes" id="UP001331561">
    <property type="component" value="Unassembled WGS sequence"/>
</dbReference>
<feature type="domain" description="CheW-like" evidence="1">
    <location>
        <begin position="8"/>
        <end position="152"/>
    </location>
</feature>
<name>A0ABU6K1J5_9RHOO</name>
<proteinExistence type="predicted"/>
<evidence type="ECO:0000259" key="1">
    <source>
        <dbReference type="PROSITE" id="PS50851"/>
    </source>
</evidence>
<organism evidence="2 3">
    <name type="scientific">Uliginosibacterium silvisoli</name>
    <dbReference type="NCBI Taxonomy" id="3114758"/>
    <lineage>
        <taxon>Bacteria</taxon>
        <taxon>Pseudomonadati</taxon>
        <taxon>Pseudomonadota</taxon>
        <taxon>Betaproteobacteria</taxon>
        <taxon>Rhodocyclales</taxon>
        <taxon>Zoogloeaceae</taxon>
        <taxon>Uliginosibacterium</taxon>
    </lineage>
</organism>
<reference evidence="2 3" key="1">
    <citation type="submission" date="2024-01" db="EMBL/GenBank/DDBJ databases">
        <title>Uliginosibacterium soil sp. nov.</title>
        <authorList>
            <person name="Lv Y."/>
        </authorList>
    </citation>
    <scope>NUCLEOTIDE SEQUENCE [LARGE SCALE GENOMIC DNA]</scope>
    <source>
        <strain evidence="2 3">H3</strain>
    </source>
</reference>
<evidence type="ECO:0000313" key="2">
    <source>
        <dbReference type="EMBL" id="MEC5384928.1"/>
    </source>
</evidence>
<dbReference type="PROSITE" id="PS50851">
    <property type="entry name" value="CHEW"/>
    <property type="match status" value="1"/>
</dbReference>
<dbReference type="RefSeq" id="WP_327597894.1">
    <property type="nucleotide sequence ID" value="NZ_JAYXHS010000001.1"/>
</dbReference>
<dbReference type="EMBL" id="JAYXHS010000001">
    <property type="protein sequence ID" value="MEC5384928.1"/>
    <property type="molecule type" value="Genomic_DNA"/>
</dbReference>
<dbReference type="PANTHER" id="PTHR22617">
    <property type="entry name" value="CHEMOTAXIS SENSOR HISTIDINE KINASE-RELATED"/>
    <property type="match status" value="1"/>
</dbReference>
<accession>A0ABU6K1J5</accession>
<evidence type="ECO:0000313" key="3">
    <source>
        <dbReference type="Proteomes" id="UP001331561"/>
    </source>
</evidence>
<dbReference type="InterPro" id="IPR039315">
    <property type="entry name" value="CheW"/>
</dbReference>
<dbReference type="Pfam" id="PF01584">
    <property type="entry name" value="CheW"/>
    <property type="match status" value="1"/>
</dbReference>
<protein>
    <submittedName>
        <fullName evidence="2">Chemotaxis protein CheW</fullName>
    </submittedName>
</protein>
<keyword evidence="3" id="KW-1185">Reference proteome</keyword>
<sequence>MNTPTLTSGQYLTFGLGTDTFAVEIAPIREIIEYPGLTSIPMTPSFIRGVINLRGAVVPVIDLSVRFGRAVTGIDRRTCIVIIEIASEGEMQSLGILVDRVNEVLDVSADQIEPRPGFGLGVHADFVKGMIRHGDHFVVILDTDRTLSATEMAGLVGLPDVGQDAQAVLALPA</sequence>
<dbReference type="Gene3D" id="2.30.30.40">
    <property type="entry name" value="SH3 Domains"/>
    <property type="match status" value="1"/>
</dbReference>
<comment type="caution">
    <text evidence="2">The sequence shown here is derived from an EMBL/GenBank/DDBJ whole genome shotgun (WGS) entry which is preliminary data.</text>
</comment>
<dbReference type="InterPro" id="IPR002545">
    <property type="entry name" value="CheW-lke_dom"/>
</dbReference>